<sequence>MNYAIGCATLTRRIDGDDLASAIMGKSIYKMSQLAITQEAGEKLIENAISTTLKIIENNKNDSNYLIELRNELCSDAEILIPNIMG</sequence>
<organism evidence="1 2">
    <name type="scientific">Pseudomonas fluvialis</name>
    <dbReference type="NCBI Taxonomy" id="1793966"/>
    <lineage>
        <taxon>Bacteria</taxon>
        <taxon>Pseudomonadati</taxon>
        <taxon>Pseudomonadota</taxon>
        <taxon>Gammaproteobacteria</taxon>
        <taxon>Pseudomonadales</taxon>
        <taxon>Pseudomonadaceae</taxon>
        <taxon>Pseudomonas</taxon>
    </lineage>
</organism>
<proteinExistence type="predicted"/>
<evidence type="ECO:0000313" key="2">
    <source>
        <dbReference type="Proteomes" id="UP000655550"/>
    </source>
</evidence>
<accession>A0ABQ2AWA8</accession>
<reference evidence="2" key="1">
    <citation type="journal article" date="2019" name="Int. J. Syst. Evol. Microbiol.">
        <title>The Global Catalogue of Microorganisms (GCM) 10K type strain sequencing project: providing services to taxonomists for standard genome sequencing and annotation.</title>
        <authorList>
            <consortium name="The Broad Institute Genomics Platform"/>
            <consortium name="The Broad Institute Genome Sequencing Center for Infectious Disease"/>
            <person name="Wu L."/>
            <person name="Ma J."/>
        </authorList>
    </citation>
    <scope>NUCLEOTIDE SEQUENCE [LARGE SCALE GENOMIC DNA]</scope>
    <source>
        <strain evidence="2">CCM 8778</strain>
    </source>
</reference>
<comment type="caution">
    <text evidence="1">The sequence shown here is derived from an EMBL/GenBank/DDBJ whole genome shotgun (WGS) entry which is preliminary data.</text>
</comment>
<evidence type="ECO:0000313" key="1">
    <source>
        <dbReference type="EMBL" id="GGH97254.1"/>
    </source>
</evidence>
<dbReference type="Proteomes" id="UP000655550">
    <property type="component" value="Unassembled WGS sequence"/>
</dbReference>
<protein>
    <submittedName>
        <fullName evidence="1">Uncharacterized protein</fullName>
    </submittedName>
</protein>
<dbReference type="EMBL" id="BMDE01000018">
    <property type="protein sequence ID" value="GGH97254.1"/>
    <property type="molecule type" value="Genomic_DNA"/>
</dbReference>
<gene>
    <name evidence="1" type="ORF">GCM10007363_30740</name>
</gene>
<keyword evidence="2" id="KW-1185">Reference proteome</keyword>
<name>A0ABQ2AWA8_9PSED</name>